<proteinExistence type="predicted"/>
<keyword evidence="1" id="KW-1185">Reference proteome</keyword>
<sequence length="75" mass="8603">MDQSRKNLPWCLLQHAGIPSVWFRSPPPARAPNCDSKVMFLQLGLWCAPQVHGKCCRLPIQTQMKRIFQNAIQSQ</sequence>
<organism evidence="1 3">
    <name type="scientific">Ditylenchus dipsaci</name>
    <dbReference type="NCBI Taxonomy" id="166011"/>
    <lineage>
        <taxon>Eukaryota</taxon>
        <taxon>Metazoa</taxon>
        <taxon>Ecdysozoa</taxon>
        <taxon>Nematoda</taxon>
        <taxon>Chromadorea</taxon>
        <taxon>Rhabditida</taxon>
        <taxon>Tylenchina</taxon>
        <taxon>Tylenchomorpha</taxon>
        <taxon>Sphaerularioidea</taxon>
        <taxon>Anguinidae</taxon>
        <taxon>Anguininae</taxon>
        <taxon>Ditylenchus</taxon>
    </lineage>
</organism>
<reference evidence="2 3" key="1">
    <citation type="submission" date="2022-11" db="UniProtKB">
        <authorList>
            <consortium name="WormBaseParasite"/>
        </authorList>
    </citation>
    <scope>IDENTIFICATION</scope>
</reference>
<dbReference type="Proteomes" id="UP000887574">
    <property type="component" value="Unplaced"/>
</dbReference>
<evidence type="ECO:0000313" key="2">
    <source>
        <dbReference type="WBParaSite" id="jg11093"/>
    </source>
</evidence>
<name>A0A915CNX9_9BILA</name>
<evidence type="ECO:0000313" key="1">
    <source>
        <dbReference type="Proteomes" id="UP000887574"/>
    </source>
</evidence>
<dbReference type="AlphaFoldDB" id="A0A915CNX9"/>
<dbReference type="WBParaSite" id="jg11093">
    <property type="protein sequence ID" value="jg11093"/>
    <property type="gene ID" value="jg11093"/>
</dbReference>
<evidence type="ECO:0000313" key="3">
    <source>
        <dbReference type="WBParaSite" id="jg11096"/>
    </source>
</evidence>
<protein>
    <submittedName>
        <fullName evidence="2 3">Uncharacterized protein</fullName>
    </submittedName>
</protein>
<accession>A0A915CNX9</accession>
<dbReference type="WBParaSite" id="jg11096">
    <property type="protein sequence ID" value="jg11096"/>
    <property type="gene ID" value="jg11096"/>
</dbReference>